<name>A0A248TNZ4_9BACI</name>
<dbReference type="AlphaFoldDB" id="A0A248TNZ4"/>
<dbReference type="KEGG" id="bko:CKF48_04140"/>
<keyword evidence="2" id="KW-1185">Reference proteome</keyword>
<dbReference type="Proteomes" id="UP000215137">
    <property type="component" value="Chromosome"/>
</dbReference>
<sequence length="123" mass="14459">MITNEVLVRYAELSRLKKQIDEELGAMKKVFNEYFDQSVGRNEKGELILSQYKLQRQIRVKEQYDREKTVNKLESINQHQLIQKIPDEKKIQSALDLEIIDDKDLSGCKTTQYTKVIVVKAKE</sequence>
<protein>
    <submittedName>
        <fullName evidence="1">Uncharacterized protein</fullName>
    </submittedName>
</protein>
<gene>
    <name evidence="1" type="ORF">CKF48_04140</name>
</gene>
<evidence type="ECO:0000313" key="2">
    <source>
        <dbReference type="Proteomes" id="UP000215137"/>
    </source>
</evidence>
<organism evidence="1 2">
    <name type="scientific">Cytobacillus kochii</name>
    <dbReference type="NCBI Taxonomy" id="859143"/>
    <lineage>
        <taxon>Bacteria</taxon>
        <taxon>Bacillati</taxon>
        <taxon>Bacillota</taxon>
        <taxon>Bacilli</taxon>
        <taxon>Bacillales</taxon>
        <taxon>Bacillaceae</taxon>
        <taxon>Cytobacillus</taxon>
    </lineage>
</organism>
<evidence type="ECO:0000313" key="1">
    <source>
        <dbReference type="EMBL" id="ASV69943.1"/>
    </source>
</evidence>
<reference evidence="1 2" key="1">
    <citation type="submission" date="2017-08" db="EMBL/GenBank/DDBJ databases">
        <title>Complete Genome Sequence of Bacillus kochii Oregon-R-modENCODE STRAIN BDGP4, isolated from Drosophila melanogaster gut.</title>
        <authorList>
            <person name="Wan K.H."/>
            <person name="Yu C."/>
            <person name="Park S."/>
            <person name="Hammonds A.S."/>
            <person name="Booth B.W."/>
            <person name="Celniker S.E."/>
        </authorList>
    </citation>
    <scope>NUCLEOTIDE SEQUENCE [LARGE SCALE GENOMIC DNA]</scope>
    <source>
        <strain evidence="1 2">BDGP4</strain>
    </source>
</reference>
<proteinExistence type="predicted"/>
<dbReference type="OrthoDB" id="2704409at2"/>
<dbReference type="EMBL" id="CP022983">
    <property type="protein sequence ID" value="ASV69943.1"/>
    <property type="molecule type" value="Genomic_DNA"/>
</dbReference>
<accession>A0A248TNZ4</accession>